<dbReference type="AlphaFoldDB" id="A0A5D0CTG1"/>
<evidence type="ECO:0000313" key="2">
    <source>
        <dbReference type="Proteomes" id="UP000325218"/>
    </source>
</evidence>
<dbReference type="Proteomes" id="UP000325218">
    <property type="component" value="Unassembled WGS sequence"/>
</dbReference>
<sequence>MNPIELRECLRPLQRDAAFKSKLQQEIERIEALLDEGKEAGKEIAAFNKATGRNYDVYVFANYWRSMSLEDLIEEACSPEPRRVPDITREELVEIVRRLKDSEISHGESMFYLQLLEANVPMPGVSDLVYWEDLEPEEVIARAMSYEPIRLAEDLGFQTWMEEIRESFHNHTYRDFILGGEAPSFMQENDGPKSPLAVEGDHCDFGSFQMELCDGCIYAITVPAPFDISMEQIRGVMGEGEIHNQEAYTFLVYFTEGAVATFKFPAGASLLIEVRLVTTIFMD</sequence>
<accession>A0A5D0CTG1</accession>
<proteinExistence type="predicted"/>
<evidence type="ECO:0000313" key="1">
    <source>
        <dbReference type="EMBL" id="TYA12554.1"/>
    </source>
</evidence>
<gene>
    <name evidence="1" type="ORF">FRY98_17900</name>
</gene>
<organism evidence="1 2">
    <name type="scientific">Paenibacillus faecis</name>
    <dbReference type="NCBI Taxonomy" id="862114"/>
    <lineage>
        <taxon>Bacteria</taxon>
        <taxon>Bacillati</taxon>
        <taxon>Bacillota</taxon>
        <taxon>Bacilli</taxon>
        <taxon>Bacillales</taxon>
        <taxon>Paenibacillaceae</taxon>
        <taxon>Paenibacillus</taxon>
    </lineage>
</organism>
<name>A0A5D0CTG1_9BACL</name>
<comment type="caution">
    <text evidence="1">The sequence shown here is derived from an EMBL/GenBank/DDBJ whole genome shotgun (WGS) entry which is preliminary data.</text>
</comment>
<dbReference type="OrthoDB" id="6555806at2"/>
<protein>
    <submittedName>
        <fullName evidence="1">Uncharacterized protein</fullName>
    </submittedName>
</protein>
<reference evidence="1 2" key="1">
    <citation type="submission" date="2019-08" db="EMBL/GenBank/DDBJ databases">
        <title>Genome sequencing of Paenibacillus faecis DSM 23593(T).</title>
        <authorList>
            <person name="Kook J.-K."/>
            <person name="Park S.-N."/>
            <person name="Lim Y.K."/>
        </authorList>
    </citation>
    <scope>NUCLEOTIDE SEQUENCE [LARGE SCALE GENOMIC DNA]</scope>
    <source>
        <strain evidence="1 2">DSM 23593</strain>
    </source>
</reference>
<keyword evidence="2" id="KW-1185">Reference proteome</keyword>
<dbReference type="EMBL" id="VSDO01000003">
    <property type="protein sequence ID" value="TYA12554.1"/>
    <property type="molecule type" value="Genomic_DNA"/>
</dbReference>
<dbReference type="RefSeq" id="WP_148454401.1">
    <property type="nucleotide sequence ID" value="NZ_VSDO01000003.1"/>
</dbReference>